<reference evidence="1" key="1">
    <citation type="submission" date="2018-02" db="EMBL/GenBank/DDBJ databases">
        <title>Rhizophora mucronata_Transcriptome.</title>
        <authorList>
            <person name="Meera S.P."/>
            <person name="Sreeshan A."/>
            <person name="Augustine A."/>
        </authorList>
    </citation>
    <scope>NUCLEOTIDE SEQUENCE</scope>
    <source>
        <tissue evidence="1">Leaf</tissue>
    </source>
</reference>
<dbReference type="AlphaFoldDB" id="A0A2P2LK35"/>
<dbReference type="EMBL" id="GGEC01037847">
    <property type="protein sequence ID" value="MBX18331.1"/>
    <property type="molecule type" value="Transcribed_RNA"/>
</dbReference>
<evidence type="ECO:0000313" key="1">
    <source>
        <dbReference type="EMBL" id="MBX18338.1"/>
    </source>
</evidence>
<sequence length="71" mass="8246">MDNEANLNNKALESHHPWRTVQQGSHQQFLQMTTALHQLTNQFCAATLLHNAPQNLQNIWQIRTQETFHLG</sequence>
<dbReference type="EMBL" id="GGEC01037853">
    <property type="protein sequence ID" value="MBX18337.1"/>
    <property type="molecule type" value="Transcribed_RNA"/>
</dbReference>
<dbReference type="EMBL" id="GGEC01037854">
    <property type="protein sequence ID" value="MBX18338.1"/>
    <property type="molecule type" value="Transcribed_RNA"/>
</dbReference>
<protein>
    <submittedName>
        <fullName evidence="1">Acylamino-acid-releasing enzyme</fullName>
    </submittedName>
</protein>
<organism evidence="1">
    <name type="scientific">Rhizophora mucronata</name>
    <name type="common">Asiatic mangrove</name>
    <dbReference type="NCBI Taxonomy" id="61149"/>
    <lineage>
        <taxon>Eukaryota</taxon>
        <taxon>Viridiplantae</taxon>
        <taxon>Streptophyta</taxon>
        <taxon>Embryophyta</taxon>
        <taxon>Tracheophyta</taxon>
        <taxon>Spermatophyta</taxon>
        <taxon>Magnoliopsida</taxon>
        <taxon>eudicotyledons</taxon>
        <taxon>Gunneridae</taxon>
        <taxon>Pentapetalae</taxon>
        <taxon>rosids</taxon>
        <taxon>fabids</taxon>
        <taxon>Malpighiales</taxon>
        <taxon>Rhizophoraceae</taxon>
        <taxon>Rhizophora</taxon>
    </lineage>
</organism>
<accession>A0A2P2LK35</accession>
<name>A0A2P2LK35_RHIMU</name>
<proteinExistence type="predicted"/>